<evidence type="ECO:0000313" key="4">
    <source>
        <dbReference type="Proteomes" id="UP000612282"/>
    </source>
</evidence>
<sequence length="161" mass="17911">MRVLEIAGICVVALLAFLFALFFRRRLLQVGGGTIRLQVHINTMVPGRGWSPGLGQFLGDELRFHRMFSLAIRPKRILDRRSLTVEERRLPAGPERLTMPGHWVVLRCRTGSTDLEIAMAETTVTGFLSWLEAGPPRDPGSLGGRPVFGPRPTETPRPAES</sequence>
<accession>A0ABQ3X5T9</accession>
<proteinExistence type="predicted"/>
<dbReference type="Pfam" id="PF10739">
    <property type="entry name" value="DUF2550"/>
    <property type="match status" value="1"/>
</dbReference>
<evidence type="ECO:0000313" key="3">
    <source>
        <dbReference type="EMBL" id="GID53885.1"/>
    </source>
</evidence>
<feature type="region of interest" description="Disordered" evidence="1">
    <location>
        <begin position="135"/>
        <end position="161"/>
    </location>
</feature>
<protein>
    <recommendedName>
        <fullName evidence="5">DUF2550 family protein</fullName>
    </recommendedName>
</protein>
<keyword evidence="2" id="KW-1133">Transmembrane helix</keyword>
<reference evidence="3 4" key="1">
    <citation type="submission" date="2021-01" db="EMBL/GenBank/DDBJ databases">
        <title>Whole genome shotgun sequence of Actinoplanes couchii NBRC 106145.</title>
        <authorList>
            <person name="Komaki H."/>
            <person name="Tamura T."/>
        </authorList>
    </citation>
    <scope>NUCLEOTIDE SEQUENCE [LARGE SCALE GENOMIC DNA]</scope>
    <source>
        <strain evidence="3 4">NBRC 106145</strain>
    </source>
</reference>
<keyword evidence="4" id="KW-1185">Reference proteome</keyword>
<keyword evidence="2" id="KW-0472">Membrane</keyword>
<evidence type="ECO:0008006" key="5">
    <source>
        <dbReference type="Google" id="ProtNLM"/>
    </source>
</evidence>
<organism evidence="3 4">
    <name type="scientific">Actinoplanes couchii</name>
    <dbReference type="NCBI Taxonomy" id="403638"/>
    <lineage>
        <taxon>Bacteria</taxon>
        <taxon>Bacillati</taxon>
        <taxon>Actinomycetota</taxon>
        <taxon>Actinomycetes</taxon>
        <taxon>Micromonosporales</taxon>
        <taxon>Micromonosporaceae</taxon>
        <taxon>Actinoplanes</taxon>
    </lineage>
</organism>
<dbReference type="Proteomes" id="UP000612282">
    <property type="component" value="Unassembled WGS sequence"/>
</dbReference>
<dbReference type="EMBL" id="BOMG01000035">
    <property type="protein sequence ID" value="GID53885.1"/>
    <property type="molecule type" value="Genomic_DNA"/>
</dbReference>
<name>A0ABQ3X5T9_9ACTN</name>
<evidence type="ECO:0000256" key="2">
    <source>
        <dbReference type="SAM" id="Phobius"/>
    </source>
</evidence>
<gene>
    <name evidence="3" type="ORF">Aco03nite_022890</name>
</gene>
<keyword evidence="2" id="KW-0812">Transmembrane</keyword>
<dbReference type="InterPro" id="IPR019675">
    <property type="entry name" value="DUF2550"/>
</dbReference>
<evidence type="ECO:0000256" key="1">
    <source>
        <dbReference type="SAM" id="MobiDB-lite"/>
    </source>
</evidence>
<dbReference type="RefSeq" id="WP_203795003.1">
    <property type="nucleotide sequence ID" value="NZ_BAAAQE010000088.1"/>
</dbReference>
<feature type="transmembrane region" description="Helical" evidence="2">
    <location>
        <begin position="6"/>
        <end position="23"/>
    </location>
</feature>
<comment type="caution">
    <text evidence="3">The sequence shown here is derived from an EMBL/GenBank/DDBJ whole genome shotgun (WGS) entry which is preliminary data.</text>
</comment>